<keyword evidence="2 4" id="KW-0560">Oxidoreductase</keyword>
<dbReference type="SUPFAM" id="SSF53720">
    <property type="entry name" value="ALDH-like"/>
    <property type="match status" value="1"/>
</dbReference>
<dbReference type="RefSeq" id="WP_138632937.1">
    <property type="nucleotide sequence ID" value="NZ_VCKZ01000005.1"/>
</dbReference>
<dbReference type="InterPro" id="IPR029510">
    <property type="entry name" value="Ald_DH_CS_GLU"/>
</dbReference>
<keyword evidence="7" id="KW-1185">Reference proteome</keyword>
<comment type="similarity">
    <text evidence="1 4">Belongs to the aldehyde dehydrogenase family.</text>
</comment>
<dbReference type="Gene3D" id="3.40.309.10">
    <property type="entry name" value="Aldehyde Dehydrogenase, Chain A, domain 2"/>
    <property type="match status" value="1"/>
</dbReference>
<evidence type="ECO:0000313" key="7">
    <source>
        <dbReference type="Proteomes" id="UP000305238"/>
    </source>
</evidence>
<evidence type="ECO:0000256" key="4">
    <source>
        <dbReference type="RuleBase" id="RU003345"/>
    </source>
</evidence>
<comment type="caution">
    <text evidence="6">The sequence shown here is derived from an EMBL/GenBank/DDBJ whole genome shotgun (WGS) entry which is preliminary data.</text>
</comment>
<evidence type="ECO:0000256" key="3">
    <source>
        <dbReference type="PROSITE-ProRule" id="PRU10007"/>
    </source>
</evidence>
<dbReference type="Gene3D" id="3.40.605.10">
    <property type="entry name" value="Aldehyde Dehydrogenase, Chain A, domain 1"/>
    <property type="match status" value="1"/>
</dbReference>
<dbReference type="GO" id="GO:0016620">
    <property type="term" value="F:oxidoreductase activity, acting on the aldehyde or oxo group of donors, NAD or NADP as acceptor"/>
    <property type="evidence" value="ECO:0007669"/>
    <property type="project" value="InterPro"/>
</dbReference>
<gene>
    <name evidence="6" type="ORF">ETD96_01780</name>
</gene>
<dbReference type="EMBL" id="VCKZ01000005">
    <property type="protein sequence ID" value="TMR42172.1"/>
    <property type="molecule type" value="Genomic_DNA"/>
</dbReference>
<proteinExistence type="inferred from homology"/>
<dbReference type="InterPro" id="IPR016161">
    <property type="entry name" value="Ald_DH/histidinol_DH"/>
</dbReference>
<evidence type="ECO:0000256" key="1">
    <source>
        <dbReference type="ARBA" id="ARBA00009986"/>
    </source>
</evidence>
<dbReference type="PROSITE" id="PS00687">
    <property type="entry name" value="ALDEHYDE_DEHYDR_GLU"/>
    <property type="match status" value="1"/>
</dbReference>
<dbReference type="AlphaFoldDB" id="A0A5S4HB42"/>
<dbReference type="CDD" id="cd07099">
    <property type="entry name" value="ALDH_DDALDH"/>
    <property type="match status" value="1"/>
</dbReference>
<dbReference type="InterPro" id="IPR016162">
    <property type="entry name" value="Ald_DH_N"/>
</dbReference>
<dbReference type="PANTHER" id="PTHR11699">
    <property type="entry name" value="ALDEHYDE DEHYDROGENASE-RELATED"/>
    <property type="match status" value="1"/>
</dbReference>
<dbReference type="Proteomes" id="UP000305238">
    <property type="component" value="Unassembled WGS sequence"/>
</dbReference>
<organism evidence="6 7">
    <name type="scientific">Actinomadura geliboluensis</name>
    <dbReference type="NCBI Taxonomy" id="882440"/>
    <lineage>
        <taxon>Bacteria</taxon>
        <taxon>Bacillati</taxon>
        <taxon>Actinomycetota</taxon>
        <taxon>Actinomycetes</taxon>
        <taxon>Streptosporangiales</taxon>
        <taxon>Thermomonosporaceae</taxon>
        <taxon>Actinomadura</taxon>
    </lineage>
</organism>
<feature type="domain" description="Aldehyde dehydrogenase" evidence="5">
    <location>
        <begin position="4"/>
        <end position="457"/>
    </location>
</feature>
<dbReference type="OrthoDB" id="6882680at2"/>
<protein>
    <submittedName>
        <fullName evidence="6">Aldehyde dehydrogenase family protein</fullName>
    </submittedName>
</protein>
<reference evidence="6 7" key="1">
    <citation type="submission" date="2019-05" db="EMBL/GenBank/DDBJ databases">
        <title>Draft genome sequence of Actinomadura geliboluensis A8036.</title>
        <authorList>
            <person name="Saricaoglu S."/>
            <person name="Isik K."/>
        </authorList>
    </citation>
    <scope>NUCLEOTIDE SEQUENCE [LARGE SCALE GENOMIC DNA]</scope>
    <source>
        <strain evidence="6 7">A8036</strain>
    </source>
</reference>
<dbReference type="Pfam" id="PF00171">
    <property type="entry name" value="Aldedh"/>
    <property type="match status" value="1"/>
</dbReference>
<name>A0A5S4HB42_9ACTN</name>
<evidence type="ECO:0000256" key="2">
    <source>
        <dbReference type="ARBA" id="ARBA00023002"/>
    </source>
</evidence>
<dbReference type="FunFam" id="3.40.309.10:FF:000009">
    <property type="entry name" value="Aldehyde dehydrogenase A"/>
    <property type="match status" value="1"/>
</dbReference>
<accession>A0A5S4HB42</accession>
<evidence type="ECO:0000313" key="6">
    <source>
        <dbReference type="EMBL" id="TMR42172.1"/>
    </source>
</evidence>
<sequence>MARQIGVRDPRTGRTDGTLRCADAAEVAAAAGRARAAQPGWLALGTAGRVAALRALRDAIAERDGAMTAALVRDTGRLQVSRLETDSVLASLDRWCERAPGLLDAAGPDPVPTSMPGIGLRQAPLPYPLVGAISPWNFPLLLAMIDAVPALLAGSAVLLKPSEITPRFASVLRECAAAVPALDGVLTVVDGDGATGAAVVDAVDLVCFTGSVRTGRAVGAAAAARFIPAFLELGGKDPAIVCADADLDRAAQAILYGGTVNTGHSCMSIERVYAAAPVFEEFVGLLVARARKVGLAYPEVTDGELGPIISADQVGIIREHLGDAVARGASVRCGGEIRVLGGGAYLEPTVLTGVDHTMKVMREETFGPVLPVMPFADADEAVRLANDSAYGLSAAVFAGTTEAALAVGERLEAGGVSVNDASLTGFVQDGEKNAFKSSGLGGSRMGPASIRRFQRQRSFLIRSPEDRAPWWFD</sequence>
<evidence type="ECO:0000259" key="5">
    <source>
        <dbReference type="Pfam" id="PF00171"/>
    </source>
</evidence>
<dbReference type="InterPro" id="IPR015590">
    <property type="entry name" value="Aldehyde_DH_dom"/>
</dbReference>
<dbReference type="InterPro" id="IPR016163">
    <property type="entry name" value="Ald_DH_C"/>
</dbReference>
<feature type="active site" evidence="3">
    <location>
        <position position="232"/>
    </location>
</feature>